<dbReference type="Proteomes" id="UP000085678">
    <property type="component" value="Unplaced"/>
</dbReference>
<dbReference type="STRING" id="7574.A0A1S3HDA4"/>
<sequence length="542" mass="60021">MHTLCRRKSSRTSVLLLLQQFRHHGTIYSLSSGFGKAGVAVIRVSGPQTSTALKSLCKSDIPKPRTVVLKKLFDPESSELIDRGLVLWFPSPHSFTGEDVCEFHVHGGSAVISAVLHALGNIQGLEPAAPGEFTKRSFHNGKLDLTEVEGLGALIHAETEAQRRQAVRQMEGDLSRLYNDWRLRLLKCVANVEAYIDFSEDDNIEEGVLDEVQVNVQKLKKEIVNHLSDNRRGERLRTGAHVVIVGPPNVGKSSLLNHLCQRPAAIISPTAGTTRDVVETALNIGGFPVLLSDTAGLRETEDVVEREGILRALNRAKQADLTIVVLDAPSLWKRMEGEDFSMITLLKEQLTDIYGTNENDTTRQSQNTQNQSTSLTQDGQPFQNLDHQCIGLNAVSDTHETCHNLHEEEEPFAEKIIVVNKMDLLTQPLDVRRLDLERLTVCPLSCTTGEGMEELVERISSSMKQICGNPLAGNPSLTHARYRTHLKNCVEALEKYQDLQNRDLVLAARALRSAIRQIGKITGAVSSEAILDVIFRDFCIGK</sequence>
<dbReference type="InterPro" id="IPR031168">
    <property type="entry name" value="G_TrmE"/>
</dbReference>
<dbReference type="CDD" id="cd04164">
    <property type="entry name" value="trmE"/>
    <property type="match status" value="1"/>
</dbReference>
<dbReference type="PANTHER" id="PTHR42714">
    <property type="entry name" value="TRNA MODIFICATION GTPASE GTPBP3"/>
    <property type="match status" value="1"/>
</dbReference>
<accession>A0A1S3HDA4</accession>
<dbReference type="RefSeq" id="XP_023932587.1">
    <property type="nucleotide sequence ID" value="XM_024076819.1"/>
</dbReference>
<dbReference type="InterPro" id="IPR025867">
    <property type="entry name" value="MnmE_helical"/>
</dbReference>
<dbReference type="InterPro" id="IPR018948">
    <property type="entry name" value="GTP-bd_TrmE_N"/>
</dbReference>
<name>A0A1S3HDA4_LINAN</name>
<organism evidence="9 10">
    <name type="scientific">Lingula anatina</name>
    <name type="common">Brachiopod</name>
    <name type="synonym">Lingula unguis</name>
    <dbReference type="NCBI Taxonomy" id="7574"/>
    <lineage>
        <taxon>Eukaryota</taxon>
        <taxon>Metazoa</taxon>
        <taxon>Spiralia</taxon>
        <taxon>Lophotrochozoa</taxon>
        <taxon>Brachiopoda</taxon>
        <taxon>Linguliformea</taxon>
        <taxon>Lingulata</taxon>
        <taxon>Lingulida</taxon>
        <taxon>Linguloidea</taxon>
        <taxon>Lingulidae</taxon>
        <taxon>Lingula</taxon>
    </lineage>
</organism>
<dbReference type="SUPFAM" id="SSF52540">
    <property type="entry name" value="P-loop containing nucleoside triphosphate hydrolases"/>
    <property type="match status" value="1"/>
</dbReference>
<dbReference type="OrthoDB" id="188276at2759"/>
<dbReference type="InterPro" id="IPR027266">
    <property type="entry name" value="TrmE/GcvT-like"/>
</dbReference>
<evidence type="ECO:0000313" key="11">
    <source>
        <dbReference type="RefSeq" id="XP_023932587.1"/>
    </source>
</evidence>
<dbReference type="InterPro" id="IPR027417">
    <property type="entry name" value="P-loop_NTPase"/>
</dbReference>
<dbReference type="GO" id="GO:0030488">
    <property type="term" value="P:tRNA methylation"/>
    <property type="evidence" value="ECO:0007669"/>
    <property type="project" value="TreeGrafter"/>
</dbReference>
<evidence type="ECO:0000259" key="8">
    <source>
        <dbReference type="PROSITE" id="PS51709"/>
    </source>
</evidence>
<feature type="region of interest" description="Disordered" evidence="7">
    <location>
        <begin position="357"/>
        <end position="380"/>
    </location>
</feature>
<evidence type="ECO:0000256" key="5">
    <source>
        <dbReference type="ARBA" id="ARBA00023134"/>
    </source>
</evidence>
<feature type="compositionally biased region" description="Low complexity" evidence="7">
    <location>
        <begin position="362"/>
        <end position="377"/>
    </location>
</feature>
<dbReference type="InterPro" id="IPR005225">
    <property type="entry name" value="Small_GTP-bd"/>
</dbReference>
<proteinExistence type="inferred from homology"/>
<dbReference type="Gene3D" id="3.30.1360.120">
    <property type="entry name" value="Probable tRNA modification gtpase trme, domain 1"/>
    <property type="match status" value="1"/>
</dbReference>
<dbReference type="NCBIfam" id="NF003661">
    <property type="entry name" value="PRK05291.1-3"/>
    <property type="match status" value="1"/>
</dbReference>
<dbReference type="Pfam" id="PF12631">
    <property type="entry name" value="MnmE_helical"/>
    <property type="match status" value="1"/>
</dbReference>
<dbReference type="Pfam" id="PF10396">
    <property type="entry name" value="TrmE_N"/>
    <property type="match status" value="1"/>
</dbReference>
<evidence type="ECO:0000256" key="3">
    <source>
        <dbReference type="ARBA" id="ARBA00022694"/>
    </source>
</evidence>
<dbReference type="InterPro" id="IPR004520">
    <property type="entry name" value="GTPase_MnmE"/>
</dbReference>
<dbReference type="GeneID" id="106153902"/>
<comment type="similarity">
    <text evidence="2 6">Belongs to the TRAFAC class TrmE-Era-EngA-EngB-Septin-like GTPase superfamily. TrmE GTPase family.</text>
</comment>
<evidence type="ECO:0000256" key="4">
    <source>
        <dbReference type="ARBA" id="ARBA00022741"/>
    </source>
</evidence>
<keyword evidence="9" id="KW-1185">Reference proteome</keyword>
<dbReference type="CDD" id="cd14858">
    <property type="entry name" value="TrmE_N"/>
    <property type="match status" value="1"/>
</dbReference>
<dbReference type="PANTHER" id="PTHR42714:SF2">
    <property type="entry name" value="TRNA MODIFICATION GTPASE GTPBP3, MITOCHONDRIAL"/>
    <property type="match status" value="1"/>
</dbReference>
<feature type="domain" description="TrmE-type G" evidence="8">
    <location>
        <begin position="239"/>
        <end position="464"/>
    </location>
</feature>
<dbReference type="AlphaFoldDB" id="A0A1S3HDA4"/>
<gene>
    <name evidence="10 11" type="primary">LOC106153902</name>
</gene>
<dbReference type="GO" id="GO:0003924">
    <property type="term" value="F:GTPase activity"/>
    <property type="evidence" value="ECO:0007669"/>
    <property type="project" value="InterPro"/>
</dbReference>
<dbReference type="NCBIfam" id="TIGR00450">
    <property type="entry name" value="mnmE_trmE_thdF"/>
    <property type="match status" value="1"/>
</dbReference>
<dbReference type="FunFam" id="3.30.1360.120:FF:000007">
    <property type="entry name" value="tRNA modification GTPase GTPBP3, mitochondrial"/>
    <property type="match status" value="1"/>
</dbReference>
<evidence type="ECO:0000256" key="2">
    <source>
        <dbReference type="ARBA" id="ARBA00011043"/>
    </source>
</evidence>
<comment type="subcellular location">
    <subcellularLocation>
        <location evidence="1">Mitochondrion</location>
    </subcellularLocation>
</comment>
<keyword evidence="3 6" id="KW-0819">tRNA processing</keyword>
<dbReference type="Gene3D" id="1.20.120.430">
    <property type="entry name" value="tRNA modification GTPase MnmE domain 2"/>
    <property type="match status" value="2"/>
</dbReference>
<evidence type="ECO:0000313" key="10">
    <source>
        <dbReference type="RefSeq" id="XP_013383501.1"/>
    </source>
</evidence>
<dbReference type="GO" id="GO:0002098">
    <property type="term" value="P:tRNA wobble uridine modification"/>
    <property type="evidence" value="ECO:0007669"/>
    <property type="project" value="TreeGrafter"/>
</dbReference>
<evidence type="ECO:0000256" key="7">
    <source>
        <dbReference type="SAM" id="MobiDB-lite"/>
    </source>
</evidence>
<dbReference type="InterPro" id="IPR027368">
    <property type="entry name" value="MnmE_dom2"/>
</dbReference>
<keyword evidence="5 6" id="KW-0342">GTP-binding</keyword>
<dbReference type="SUPFAM" id="SSF116878">
    <property type="entry name" value="TrmE connector domain"/>
    <property type="match status" value="1"/>
</dbReference>
<protein>
    <submittedName>
        <fullName evidence="10 11">tRNA modification GTPase GTPBP3, mitochondrial</fullName>
    </submittedName>
</protein>
<evidence type="ECO:0000256" key="1">
    <source>
        <dbReference type="ARBA" id="ARBA00004173"/>
    </source>
</evidence>
<dbReference type="GO" id="GO:0005525">
    <property type="term" value="F:GTP binding"/>
    <property type="evidence" value="ECO:0007669"/>
    <property type="project" value="UniProtKB-KW"/>
</dbReference>
<dbReference type="OMA" id="IWICINI"/>
<dbReference type="RefSeq" id="XP_013383501.1">
    <property type="nucleotide sequence ID" value="XM_013528047.1"/>
</dbReference>
<reference evidence="10 11" key="1">
    <citation type="submission" date="2025-04" db="UniProtKB">
        <authorList>
            <consortium name="RefSeq"/>
        </authorList>
    </citation>
    <scope>IDENTIFICATION</scope>
    <source>
        <tissue evidence="10 11">Gonads</tissue>
    </source>
</reference>
<dbReference type="NCBIfam" id="TIGR00231">
    <property type="entry name" value="small_GTP"/>
    <property type="match status" value="1"/>
</dbReference>
<evidence type="ECO:0000256" key="6">
    <source>
        <dbReference type="RuleBase" id="RU003313"/>
    </source>
</evidence>
<dbReference type="Pfam" id="PF01926">
    <property type="entry name" value="MMR_HSR1"/>
    <property type="match status" value="1"/>
</dbReference>
<dbReference type="HAMAP" id="MF_00379">
    <property type="entry name" value="GTPase_MnmE"/>
    <property type="match status" value="1"/>
</dbReference>
<keyword evidence="4 6" id="KW-0547">Nucleotide-binding</keyword>
<evidence type="ECO:0000313" key="9">
    <source>
        <dbReference type="Proteomes" id="UP000085678"/>
    </source>
</evidence>
<dbReference type="GO" id="GO:0005739">
    <property type="term" value="C:mitochondrion"/>
    <property type="evidence" value="ECO:0007669"/>
    <property type="project" value="UniProtKB-SubCell"/>
</dbReference>
<dbReference type="PROSITE" id="PS51709">
    <property type="entry name" value="G_TRME"/>
    <property type="match status" value="1"/>
</dbReference>
<dbReference type="InterPro" id="IPR006073">
    <property type="entry name" value="GTP-bd"/>
</dbReference>
<dbReference type="KEGG" id="lak:106153902"/>